<evidence type="ECO:0000256" key="1">
    <source>
        <dbReference type="SAM" id="MobiDB-lite"/>
    </source>
</evidence>
<organism evidence="2 3">
    <name type="scientific">Ogataea philodendri</name>
    <dbReference type="NCBI Taxonomy" id="1378263"/>
    <lineage>
        <taxon>Eukaryota</taxon>
        <taxon>Fungi</taxon>
        <taxon>Dikarya</taxon>
        <taxon>Ascomycota</taxon>
        <taxon>Saccharomycotina</taxon>
        <taxon>Pichiomycetes</taxon>
        <taxon>Pichiales</taxon>
        <taxon>Pichiaceae</taxon>
        <taxon>Ogataea</taxon>
    </lineage>
</organism>
<feature type="region of interest" description="Disordered" evidence="1">
    <location>
        <begin position="169"/>
        <end position="293"/>
    </location>
</feature>
<feature type="region of interest" description="Disordered" evidence="1">
    <location>
        <begin position="308"/>
        <end position="403"/>
    </location>
</feature>
<dbReference type="GeneID" id="70235819"/>
<evidence type="ECO:0000313" key="3">
    <source>
        <dbReference type="Proteomes" id="UP000769157"/>
    </source>
</evidence>
<evidence type="ECO:0000313" key="2">
    <source>
        <dbReference type="EMBL" id="KAH3665666.1"/>
    </source>
</evidence>
<feature type="compositionally biased region" description="Basic and acidic residues" evidence="1">
    <location>
        <begin position="213"/>
        <end position="228"/>
    </location>
</feature>
<feature type="compositionally biased region" description="Polar residues" evidence="1">
    <location>
        <begin position="11"/>
        <end position="34"/>
    </location>
</feature>
<reference evidence="2" key="2">
    <citation type="submission" date="2021-01" db="EMBL/GenBank/DDBJ databases">
        <authorList>
            <person name="Schikora-Tamarit M.A."/>
        </authorList>
    </citation>
    <scope>NUCLEOTIDE SEQUENCE</scope>
    <source>
        <strain evidence="2">CBS6075</strain>
    </source>
</reference>
<dbReference type="EMBL" id="JAEUBE010000295">
    <property type="protein sequence ID" value="KAH3665666.1"/>
    <property type="molecule type" value="Genomic_DNA"/>
</dbReference>
<feature type="compositionally biased region" description="Polar residues" evidence="1">
    <location>
        <begin position="371"/>
        <end position="380"/>
    </location>
</feature>
<feature type="compositionally biased region" description="Polar residues" evidence="1">
    <location>
        <begin position="92"/>
        <end position="127"/>
    </location>
</feature>
<sequence>MFYSILPLKGSQENSPEMENTTSTSPTARLSPSMSGRDKANLLDRKFADAKRNSRSKFAATKHQESSPQPSTAPSGNDPVKLQRIYSILNAKRSTPSKAPQPQEQRSSSGENGLAAKSTSSQETTLGLRSGVRDASSLGLASLNSAASYRDLMIAKRNAFKQRMIQNEAAMRSAAEDSAETTIEAQPPKPDSQPPVKSLLDHAPVQETPVPDTPRETRQARAAVEKQTVKSARKRSSPSKSPSPEKTPSKVTKTVPASEAHTPSNSRPSSAPSSGRTRRATRGPVPRAPFQGPAIPAAAATAIKSSSFANVTRASDRTSAAVISEDLSPAEKSRKTMSDSELHAKRIEEKTKPEFSAVEPQPTIIEKETLQVDSTPQKPASNGPGLFVEDTDNDDDVPLQNDC</sequence>
<dbReference type="AlphaFoldDB" id="A0A9P8P5X9"/>
<keyword evidence="3" id="KW-1185">Reference proteome</keyword>
<dbReference type="Proteomes" id="UP000769157">
    <property type="component" value="Unassembled WGS sequence"/>
</dbReference>
<feature type="compositionally biased region" description="Low complexity" evidence="1">
    <location>
        <begin position="135"/>
        <end position="148"/>
    </location>
</feature>
<proteinExistence type="predicted"/>
<feature type="compositionally biased region" description="Low complexity" evidence="1">
    <location>
        <begin position="238"/>
        <end position="257"/>
    </location>
</feature>
<feature type="region of interest" description="Disordered" evidence="1">
    <location>
        <begin position="1"/>
        <end position="148"/>
    </location>
</feature>
<accession>A0A9P8P5X9</accession>
<feature type="compositionally biased region" description="Polar residues" evidence="1">
    <location>
        <begin position="66"/>
        <end position="75"/>
    </location>
</feature>
<gene>
    <name evidence="2" type="ORF">OGAPHI_003854</name>
</gene>
<comment type="caution">
    <text evidence="2">The sequence shown here is derived from an EMBL/GenBank/DDBJ whole genome shotgun (WGS) entry which is preliminary data.</text>
</comment>
<feature type="compositionally biased region" description="Basic and acidic residues" evidence="1">
    <location>
        <begin position="329"/>
        <end position="353"/>
    </location>
</feature>
<reference evidence="2" key="1">
    <citation type="journal article" date="2021" name="Open Biol.">
        <title>Shared evolutionary footprints suggest mitochondrial oxidative damage underlies multiple complex I losses in fungi.</title>
        <authorList>
            <person name="Schikora-Tamarit M.A."/>
            <person name="Marcet-Houben M."/>
            <person name="Nosek J."/>
            <person name="Gabaldon T."/>
        </authorList>
    </citation>
    <scope>NUCLEOTIDE SEQUENCE</scope>
    <source>
        <strain evidence="2">CBS6075</strain>
    </source>
</reference>
<feature type="compositionally biased region" description="Basic and acidic residues" evidence="1">
    <location>
        <begin position="36"/>
        <end position="52"/>
    </location>
</feature>
<name>A0A9P8P5X9_9ASCO</name>
<protein>
    <submittedName>
        <fullName evidence="2">Uncharacterized protein</fullName>
    </submittedName>
</protein>
<dbReference type="RefSeq" id="XP_046060870.1">
    <property type="nucleotide sequence ID" value="XM_046204869.1"/>
</dbReference>
<feature type="compositionally biased region" description="Low complexity" evidence="1">
    <location>
        <begin position="266"/>
        <end position="275"/>
    </location>
</feature>